<keyword evidence="1" id="KW-0472">Membrane</keyword>
<dbReference type="AlphaFoldDB" id="A0A0F8YZL7"/>
<evidence type="ECO:0000256" key="1">
    <source>
        <dbReference type="SAM" id="Phobius"/>
    </source>
</evidence>
<dbReference type="EMBL" id="LAZR01066544">
    <property type="protein sequence ID" value="KKK53366.1"/>
    <property type="molecule type" value="Genomic_DNA"/>
</dbReference>
<proteinExistence type="predicted"/>
<feature type="transmembrane region" description="Helical" evidence="1">
    <location>
        <begin position="108"/>
        <end position="125"/>
    </location>
</feature>
<evidence type="ECO:0000313" key="2">
    <source>
        <dbReference type="EMBL" id="KKK53366.1"/>
    </source>
</evidence>
<evidence type="ECO:0008006" key="3">
    <source>
        <dbReference type="Google" id="ProtNLM"/>
    </source>
</evidence>
<reference evidence="2" key="1">
    <citation type="journal article" date="2015" name="Nature">
        <title>Complex archaea that bridge the gap between prokaryotes and eukaryotes.</title>
        <authorList>
            <person name="Spang A."/>
            <person name="Saw J.H."/>
            <person name="Jorgensen S.L."/>
            <person name="Zaremba-Niedzwiedzka K."/>
            <person name="Martijn J."/>
            <person name="Lind A.E."/>
            <person name="van Eijk R."/>
            <person name="Schleper C."/>
            <person name="Guy L."/>
            <person name="Ettema T.J."/>
        </authorList>
    </citation>
    <scope>NUCLEOTIDE SEQUENCE</scope>
</reference>
<protein>
    <recommendedName>
        <fullName evidence="3">Glycosyltransferase RgtA/B/C/D-like domain-containing protein</fullName>
    </recommendedName>
</protein>
<keyword evidence="1" id="KW-0812">Transmembrane</keyword>
<name>A0A0F8YZL7_9ZZZZ</name>
<feature type="transmembrane region" description="Helical" evidence="1">
    <location>
        <begin position="86"/>
        <end position="102"/>
    </location>
</feature>
<feature type="transmembrane region" description="Helical" evidence="1">
    <location>
        <begin position="5"/>
        <end position="23"/>
    </location>
</feature>
<comment type="caution">
    <text evidence="2">The sequence shown here is derived from an EMBL/GenBank/DDBJ whole genome shotgun (WGS) entry which is preliminary data.</text>
</comment>
<accession>A0A0F8YZL7</accession>
<keyword evidence="1" id="KW-1133">Transmembrane helix</keyword>
<feature type="transmembrane region" description="Helical" evidence="1">
    <location>
        <begin position="132"/>
        <end position="150"/>
    </location>
</feature>
<sequence length="151" mass="18221">EWTFTILGFITPYVILFAWYYLSGQDLAHNWEMIRYNFVHDRATGFLNNYYLAFYAYLLLVILLASRKMLSKYQKLKIYIRKFYQLNFWIFAFVLIPFLVIYSRAIEMIYFLAIPVSYVLSYYFFNMRFRLAAEIIFGLLLAGYGVLLVFN</sequence>
<organism evidence="2">
    <name type="scientific">marine sediment metagenome</name>
    <dbReference type="NCBI Taxonomy" id="412755"/>
    <lineage>
        <taxon>unclassified sequences</taxon>
        <taxon>metagenomes</taxon>
        <taxon>ecological metagenomes</taxon>
    </lineage>
</organism>
<feature type="non-terminal residue" evidence="2">
    <location>
        <position position="1"/>
    </location>
</feature>
<gene>
    <name evidence="2" type="ORF">LCGC14_3095520</name>
</gene>
<feature type="transmembrane region" description="Helical" evidence="1">
    <location>
        <begin position="43"/>
        <end position="65"/>
    </location>
</feature>